<dbReference type="KEGG" id="srd:SD10_20880"/>
<proteinExistence type="predicted"/>
<dbReference type="PATRIC" id="fig|1379870.5.peg.4504"/>
<dbReference type="STRING" id="1379870.SD10_20880"/>
<dbReference type="Proteomes" id="UP000033054">
    <property type="component" value="Chromosome"/>
</dbReference>
<name>A0A0E3ZYS7_9BACT</name>
<accession>A0A0E3ZYS7</accession>
<dbReference type="HOGENOM" id="CLU_1502556_0_0_10"/>
<organism evidence="1 2">
    <name type="scientific">Spirosoma radiotolerans</name>
    <dbReference type="NCBI Taxonomy" id="1379870"/>
    <lineage>
        <taxon>Bacteria</taxon>
        <taxon>Pseudomonadati</taxon>
        <taxon>Bacteroidota</taxon>
        <taxon>Cytophagia</taxon>
        <taxon>Cytophagales</taxon>
        <taxon>Cytophagaceae</taxon>
        <taxon>Spirosoma</taxon>
    </lineage>
</organism>
<gene>
    <name evidence="1" type="ORF">SD10_20880</name>
</gene>
<reference evidence="1 2" key="1">
    <citation type="journal article" date="2014" name="Curr. Microbiol.">
        <title>Spirosoma radiotolerans sp. nov., a gamma-radiation-resistant bacterium isolated from gamma ray-irradiated soil.</title>
        <authorList>
            <person name="Lee J.J."/>
            <person name="Srinivasan S."/>
            <person name="Lim S."/>
            <person name="Joe M."/>
            <person name="Im S."/>
            <person name="Bae S.I."/>
            <person name="Park K.R."/>
            <person name="Han J.H."/>
            <person name="Park S.H."/>
            <person name="Joo B.M."/>
            <person name="Park S.J."/>
            <person name="Kim M.K."/>
        </authorList>
    </citation>
    <scope>NUCLEOTIDE SEQUENCE [LARGE SCALE GENOMIC DNA]</scope>
    <source>
        <strain evidence="1 2">DG5A</strain>
    </source>
</reference>
<evidence type="ECO:0000313" key="2">
    <source>
        <dbReference type="Proteomes" id="UP000033054"/>
    </source>
</evidence>
<protein>
    <submittedName>
        <fullName evidence="1">Uncharacterized protein</fullName>
    </submittedName>
</protein>
<evidence type="ECO:0000313" key="1">
    <source>
        <dbReference type="EMBL" id="AKD56990.1"/>
    </source>
</evidence>
<dbReference type="OrthoDB" id="948848at2"/>
<dbReference type="AlphaFoldDB" id="A0A0E3ZYS7"/>
<sequence>MRTFAAIGLLGLLLCHILALLLVGRMIGWQQEGDLASRLRVYRSVDSLVEFYIPLHQQATTTTKLTQPTEGFVYRDTYYEIVRQEIKNDTLLILGYADKKDSFWQQDLLDFIRHQCGNESTSTPLKAHHLLKILLKDYYQGVRLVVNFCPSSWWQLYSIPPFTVHLSTVFLPVHSPPPEI</sequence>
<dbReference type="EMBL" id="CP010429">
    <property type="protein sequence ID" value="AKD56990.1"/>
    <property type="molecule type" value="Genomic_DNA"/>
</dbReference>
<dbReference type="RefSeq" id="WP_046576464.1">
    <property type="nucleotide sequence ID" value="NZ_CP010429.1"/>
</dbReference>
<keyword evidence="2" id="KW-1185">Reference proteome</keyword>